<dbReference type="NCBIfam" id="TIGR02606">
    <property type="entry name" value="antidote_CC2985"/>
    <property type="match status" value="1"/>
</dbReference>
<evidence type="ECO:0000256" key="2">
    <source>
        <dbReference type="ARBA" id="ARBA00022649"/>
    </source>
</evidence>
<gene>
    <name evidence="3" type="ORF">C7I55_09815</name>
</gene>
<dbReference type="AlphaFoldDB" id="A0A2P7QRM2"/>
<reference evidence="3 4" key="1">
    <citation type="submission" date="2018-03" db="EMBL/GenBank/DDBJ databases">
        <title>The draft genome of Sphingosinicella sp. GL-C-18.</title>
        <authorList>
            <person name="Liu L."/>
            <person name="Li L."/>
            <person name="Liang L."/>
            <person name="Zhang X."/>
            <person name="Wang T."/>
        </authorList>
    </citation>
    <scope>NUCLEOTIDE SEQUENCE [LARGE SCALE GENOMIC DNA]</scope>
    <source>
        <strain evidence="3 4">GL-C-18</strain>
    </source>
</reference>
<dbReference type="GO" id="GO:0006355">
    <property type="term" value="P:regulation of DNA-templated transcription"/>
    <property type="evidence" value="ECO:0007669"/>
    <property type="project" value="InterPro"/>
</dbReference>
<dbReference type="InterPro" id="IPR010985">
    <property type="entry name" value="Ribbon_hlx_hlx"/>
</dbReference>
<evidence type="ECO:0000313" key="3">
    <source>
        <dbReference type="EMBL" id="PSJ40611.1"/>
    </source>
</evidence>
<dbReference type="Pfam" id="PF03693">
    <property type="entry name" value="ParD_antitoxin"/>
    <property type="match status" value="1"/>
</dbReference>
<dbReference type="Gene3D" id="6.10.10.120">
    <property type="entry name" value="Antitoxin ParD1-like"/>
    <property type="match status" value="1"/>
</dbReference>
<accession>A0A2P7QRM2</accession>
<dbReference type="OrthoDB" id="9811310at2"/>
<keyword evidence="4" id="KW-1185">Reference proteome</keyword>
<name>A0A2P7QRM2_9SPHN</name>
<evidence type="ECO:0000313" key="4">
    <source>
        <dbReference type="Proteomes" id="UP000241167"/>
    </source>
</evidence>
<proteinExistence type="inferred from homology"/>
<dbReference type="InterPro" id="IPR022789">
    <property type="entry name" value="ParD"/>
</dbReference>
<dbReference type="RefSeq" id="WP_106512763.1">
    <property type="nucleotide sequence ID" value="NZ_PXYI01000003.1"/>
</dbReference>
<keyword evidence="2" id="KW-1277">Toxin-antitoxin system</keyword>
<dbReference type="SUPFAM" id="SSF47598">
    <property type="entry name" value="Ribbon-helix-helix"/>
    <property type="match status" value="1"/>
</dbReference>
<organism evidence="3 4">
    <name type="scientific">Allosphingosinicella deserti</name>
    <dbReference type="NCBI Taxonomy" id="2116704"/>
    <lineage>
        <taxon>Bacteria</taxon>
        <taxon>Pseudomonadati</taxon>
        <taxon>Pseudomonadota</taxon>
        <taxon>Alphaproteobacteria</taxon>
        <taxon>Sphingomonadales</taxon>
        <taxon>Sphingomonadaceae</taxon>
        <taxon>Allosphingosinicella</taxon>
    </lineage>
</organism>
<dbReference type="InterPro" id="IPR038296">
    <property type="entry name" value="ParD_sf"/>
</dbReference>
<dbReference type="PANTHER" id="PTHR36582:SF2">
    <property type="entry name" value="ANTITOXIN PARD"/>
    <property type="match status" value="1"/>
</dbReference>
<protein>
    <submittedName>
        <fullName evidence="3">Type II toxin-antitoxin system ParD family antitoxin</fullName>
    </submittedName>
</protein>
<comment type="similarity">
    <text evidence="1">Belongs to the ParD antitoxin family.</text>
</comment>
<dbReference type="PANTHER" id="PTHR36582">
    <property type="entry name" value="ANTITOXIN PARD"/>
    <property type="match status" value="1"/>
</dbReference>
<dbReference type="Proteomes" id="UP000241167">
    <property type="component" value="Unassembled WGS sequence"/>
</dbReference>
<dbReference type="CDD" id="cd22231">
    <property type="entry name" value="RHH_NikR_HicB-like"/>
    <property type="match status" value="1"/>
</dbReference>
<evidence type="ECO:0000256" key="1">
    <source>
        <dbReference type="ARBA" id="ARBA00008580"/>
    </source>
</evidence>
<comment type="caution">
    <text evidence="3">The sequence shown here is derived from an EMBL/GenBank/DDBJ whole genome shotgun (WGS) entry which is preliminary data.</text>
</comment>
<dbReference type="EMBL" id="PXYI01000003">
    <property type="protein sequence ID" value="PSJ40611.1"/>
    <property type="molecule type" value="Genomic_DNA"/>
</dbReference>
<sequence>MPKSTSVNPSDHVLRFIAEQVEAGHYGSASEVVRDGLRLLEARQR</sequence>